<feature type="modified residue" description="4-aspartylphosphate" evidence="5">
    <location>
        <position position="41"/>
    </location>
</feature>
<feature type="domain" description="Response regulatory" evidence="7">
    <location>
        <begin position="1"/>
        <end position="106"/>
    </location>
</feature>
<dbReference type="PANTHER" id="PTHR43214:SF24">
    <property type="entry name" value="TRANSCRIPTIONAL REGULATORY PROTEIN NARL-RELATED"/>
    <property type="match status" value="1"/>
</dbReference>
<keyword evidence="3" id="KW-0238">DNA-binding</keyword>
<gene>
    <name evidence="8" type="ORF">E4U03_09110</name>
</gene>
<dbReference type="OrthoDB" id="9808843at2"/>
<dbReference type="SMART" id="SM00421">
    <property type="entry name" value="HTH_LUXR"/>
    <property type="match status" value="1"/>
</dbReference>
<dbReference type="SUPFAM" id="SSF46894">
    <property type="entry name" value="C-terminal effector domain of the bipartite response regulators"/>
    <property type="match status" value="1"/>
</dbReference>
<dbReference type="InterPro" id="IPR000792">
    <property type="entry name" value="Tscrpt_reg_LuxR_C"/>
</dbReference>
<keyword evidence="1 5" id="KW-0597">Phosphoprotein</keyword>
<evidence type="ECO:0000313" key="8">
    <source>
        <dbReference type="EMBL" id="TFU21401.1"/>
    </source>
</evidence>
<evidence type="ECO:0000259" key="7">
    <source>
        <dbReference type="PROSITE" id="PS50110"/>
    </source>
</evidence>
<evidence type="ECO:0000256" key="3">
    <source>
        <dbReference type="ARBA" id="ARBA00023125"/>
    </source>
</evidence>
<evidence type="ECO:0000256" key="2">
    <source>
        <dbReference type="ARBA" id="ARBA00023015"/>
    </source>
</evidence>
<evidence type="ECO:0000256" key="4">
    <source>
        <dbReference type="ARBA" id="ARBA00023163"/>
    </source>
</evidence>
<dbReference type="InterPro" id="IPR016032">
    <property type="entry name" value="Sig_transdc_resp-reg_C-effctor"/>
</dbReference>
<dbReference type="PROSITE" id="PS50043">
    <property type="entry name" value="HTH_LUXR_2"/>
    <property type="match status" value="1"/>
</dbReference>
<feature type="domain" description="HTH luxR-type" evidence="6">
    <location>
        <begin position="141"/>
        <end position="206"/>
    </location>
</feature>
<dbReference type="InterPro" id="IPR039420">
    <property type="entry name" value="WalR-like"/>
</dbReference>
<dbReference type="RefSeq" id="WP_135013243.1">
    <property type="nucleotide sequence ID" value="NZ_JADGLK010000033.1"/>
</dbReference>
<comment type="caution">
    <text evidence="8">The sequence shown here is derived from an EMBL/GenBank/DDBJ whole genome shotgun (WGS) entry which is preliminary data.</text>
</comment>
<dbReference type="SMART" id="SM00448">
    <property type="entry name" value="REC"/>
    <property type="match status" value="1"/>
</dbReference>
<sequence>MLIGSQADMQVVAQAGDGQQAIKLVAELQAAGLGPDVVLMDVRMPVLDGIEATGAIIAAHPEVKVVMLTTFDIDDYVYAAVQRGASGFLLKDAPPEQLLGAIRTVQRGDAVIAPSATKRLLEQMIPHLAGGAPTQQTPQKHAEKIASLTNRERELFLLIAQGLSNGEMAQQLFVSEATVKTHVSHILAKLEARDRVQAVIIAYEAGLV</sequence>
<dbReference type="SUPFAM" id="SSF52172">
    <property type="entry name" value="CheY-like"/>
    <property type="match status" value="1"/>
</dbReference>
<keyword evidence="4" id="KW-0804">Transcription</keyword>
<dbReference type="InterPro" id="IPR001789">
    <property type="entry name" value="Sig_transdc_resp-reg_receiver"/>
</dbReference>
<protein>
    <submittedName>
        <fullName evidence="8">Response regulator transcription factor</fullName>
    </submittedName>
</protein>
<dbReference type="PRINTS" id="PR00038">
    <property type="entry name" value="HTHLUXR"/>
</dbReference>
<dbReference type="PROSITE" id="PS50110">
    <property type="entry name" value="RESPONSE_REGULATORY"/>
    <property type="match status" value="1"/>
</dbReference>
<evidence type="ECO:0000256" key="1">
    <source>
        <dbReference type="ARBA" id="ARBA00022553"/>
    </source>
</evidence>
<evidence type="ECO:0000313" key="9">
    <source>
        <dbReference type="Proteomes" id="UP000297951"/>
    </source>
</evidence>
<dbReference type="PANTHER" id="PTHR43214">
    <property type="entry name" value="TWO-COMPONENT RESPONSE REGULATOR"/>
    <property type="match status" value="1"/>
</dbReference>
<dbReference type="CDD" id="cd06170">
    <property type="entry name" value="LuxR_C_like"/>
    <property type="match status" value="1"/>
</dbReference>
<accession>A0A4Y9F1W8</accession>
<proteinExistence type="predicted"/>
<evidence type="ECO:0000256" key="5">
    <source>
        <dbReference type="PROSITE-ProRule" id="PRU00169"/>
    </source>
</evidence>
<dbReference type="GO" id="GO:0003677">
    <property type="term" value="F:DNA binding"/>
    <property type="evidence" value="ECO:0007669"/>
    <property type="project" value="UniProtKB-KW"/>
</dbReference>
<dbReference type="Proteomes" id="UP000297951">
    <property type="component" value="Unassembled WGS sequence"/>
</dbReference>
<dbReference type="InterPro" id="IPR058245">
    <property type="entry name" value="NreC/VraR/RcsB-like_REC"/>
</dbReference>
<dbReference type="GO" id="GO:0006355">
    <property type="term" value="P:regulation of DNA-templated transcription"/>
    <property type="evidence" value="ECO:0007669"/>
    <property type="project" value="InterPro"/>
</dbReference>
<evidence type="ECO:0000259" key="6">
    <source>
        <dbReference type="PROSITE" id="PS50043"/>
    </source>
</evidence>
<dbReference type="InterPro" id="IPR011006">
    <property type="entry name" value="CheY-like_superfamily"/>
</dbReference>
<dbReference type="EMBL" id="SPQC01000033">
    <property type="protein sequence ID" value="TFU21401.1"/>
    <property type="molecule type" value="Genomic_DNA"/>
</dbReference>
<name>A0A4Y9F1W8_9MICC</name>
<dbReference type="Gene3D" id="3.40.50.2300">
    <property type="match status" value="1"/>
</dbReference>
<dbReference type="Pfam" id="PF00196">
    <property type="entry name" value="GerE"/>
    <property type="match status" value="1"/>
</dbReference>
<dbReference type="GO" id="GO:0000160">
    <property type="term" value="P:phosphorelay signal transduction system"/>
    <property type="evidence" value="ECO:0007669"/>
    <property type="project" value="InterPro"/>
</dbReference>
<dbReference type="AlphaFoldDB" id="A0A4Y9F1W8"/>
<dbReference type="CDD" id="cd17535">
    <property type="entry name" value="REC_NarL-like"/>
    <property type="match status" value="1"/>
</dbReference>
<reference evidence="8 9" key="1">
    <citation type="submission" date="2019-03" db="EMBL/GenBank/DDBJ databases">
        <title>Diversity of the mouse oral microbiome.</title>
        <authorList>
            <person name="Joseph S."/>
            <person name="Aduse-Opoku J."/>
            <person name="Curtis M."/>
            <person name="Wade W."/>
            <person name="Hashim A."/>
        </authorList>
    </citation>
    <scope>NUCLEOTIDE SEQUENCE [LARGE SCALE GENOMIC DNA]</scope>
    <source>
        <strain evidence="9">irhom_31</strain>
    </source>
</reference>
<organism evidence="8 9">
    <name type="scientific">Rothia nasimurium</name>
    <dbReference type="NCBI Taxonomy" id="85336"/>
    <lineage>
        <taxon>Bacteria</taxon>
        <taxon>Bacillati</taxon>
        <taxon>Actinomycetota</taxon>
        <taxon>Actinomycetes</taxon>
        <taxon>Micrococcales</taxon>
        <taxon>Micrococcaceae</taxon>
        <taxon>Rothia</taxon>
    </lineage>
</organism>
<dbReference type="Pfam" id="PF00072">
    <property type="entry name" value="Response_reg"/>
    <property type="match status" value="1"/>
</dbReference>
<keyword evidence="2" id="KW-0805">Transcription regulation</keyword>